<dbReference type="SUPFAM" id="SSF54747">
    <property type="entry name" value="Ribosomal L11/L12e N-terminal domain"/>
    <property type="match status" value="1"/>
</dbReference>
<evidence type="ECO:0000259" key="9">
    <source>
        <dbReference type="Pfam" id="PF03946"/>
    </source>
</evidence>
<evidence type="ECO:0000256" key="6">
    <source>
        <dbReference type="ARBA" id="ARBA00041455"/>
    </source>
</evidence>
<dbReference type="OMA" id="CKQFNAK"/>
<evidence type="ECO:0000256" key="2">
    <source>
        <dbReference type="ARBA" id="ARBA00022980"/>
    </source>
</evidence>
<protein>
    <recommendedName>
        <fullName evidence="5">Large ribosomal subunit protein uL11m</fullName>
    </recommendedName>
    <alternativeName>
        <fullName evidence="6">39S ribosomal protein L11, mitochondrial</fullName>
    </alternativeName>
</protein>
<dbReference type="InterPro" id="IPR020784">
    <property type="entry name" value="Ribosomal_uL11_N"/>
</dbReference>
<dbReference type="HAMAP" id="MF_00736">
    <property type="entry name" value="Ribosomal_uL11"/>
    <property type="match status" value="1"/>
</dbReference>
<dbReference type="Gene3D" id="3.30.1550.10">
    <property type="entry name" value="Ribosomal protein L11/L12, N-terminal domain"/>
    <property type="match status" value="1"/>
</dbReference>
<dbReference type="Gene3D" id="1.10.10.250">
    <property type="entry name" value="Ribosomal protein L11, C-terminal domain"/>
    <property type="match status" value="1"/>
</dbReference>
<evidence type="ECO:0000256" key="5">
    <source>
        <dbReference type="ARBA" id="ARBA00040104"/>
    </source>
</evidence>
<comment type="subunit">
    <text evidence="4">Component of the mitochondrial ribosome large subunit (39S) which comprises a 16S rRNA and about 50 distinct proteins.</text>
</comment>
<dbReference type="InterPro" id="IPR036796">
    <property type="entry name" value="Ribosomal_uL11_N_sf"/>
</dbReference>
<dbReference type="GO" id="GO:0003735">
    <property type="term" value="F:structural constituent of ribosome"/>
    <property type="evidence" value="ECO:0007669"/>
    <property type="project" value="InterPro"/>
</dbReference>
<evidence type="ECO:0000313" key="11">
    <source>
        <dbReference type="Proteomes" id="UP000005408"/>
    </source>
</evidence>
<dbReference type="SUPFAM" id="SSF46906">
    <property type="entry name" value="Ribosomal protein L11, C-terminal domain"/>
    <property type="match status" value="1"/>
</dbReference>
<dbReference type="OrthoDB" id="1091498at2759"/>
<evidence type="ECO:0000259" key="8">
    <source>
        <dbReference type="Pfam" id="PF00298"/>
    </source>
</evidence>
<name>A0A8W8HZH6_MAGGI</name>
<keyword evidence="2 7" id="KW-0689">Ribosomal protein</keyword>
<dbReference type="AlphaFoldDB" id="A0A8W8HZH6"/>
<feature type="domain" description="Large ribosomal subunit protein uL11 N-terminal" evidence="9">
    <location>
        <begin position="30"/>
        <end position="87"/>
    </location>
</feature>
<dbReference type="Pfam" id="PF03946">
    <property type="entry name" value="Ribosomal_L11_N"/>
    <property type="match status" value="1"/>
</dbReference>
<dbReference type="FunFam" id="1.10.10.250:FF:000003">
    <property type="entry name" value="Mitochondrial ribosomal protein L11"/>
    <property type="match status" value="1"/>
</dbReference>
<keyword evidence="11" id="KW-1185">Reference proteome</keyword>
<dbReference type="GO" id="GO:0005762">
    <property type="term" value="C:mitochondrial large ribosomal subunit"/>
    <property type="evidence" value="ECO:0007669"/>
    <property type="project" value="TreeGrafter"/>
</dbReference>
<dbReference type="Proteomes" id="UP000005408">
    <property type="component" value="Unassembled WGS sequence"/>
</dbReference>
<dbReference type="Pfam" id="PF00298">
    <property type="entry name" value="Ribosomal_L11"/>
    <property type="match status" value="1"/>
</dbReference>
<dbReference type="InterPro" id="IPR036769">
    <property type="entry name" value="Ribosomal_uL11_C_sf"/>
</dbReference>
<feature type="domain" description="Large ribosomal subunit protein uL11 C-terminal" evidence="8">
    <location>
        <begin position="93"/>
        <end position="163"/>
    </location>
</feature>
<dbReference type="PANTHER" id="PTHR11661">
    <property type="entry name" value="60S RIBOSOMAL PROTEIN L12"/>
    <property type="match status" value="1"/>
</dbReference>
<evidence type="ECO:0000256" key="4">
    <source>
        <dbReference type="ARBA" id="ARBA00038782"/>
    </source>
</evidence>
<dbReference type="GO" id="GO:0006412">
    <property type="term" value="P:translation"/>
    <property type="evidence" value="ECO:0007669"/>
    <property type="project" value="InterPro"/>
</dbReference>
<evidence type="ECO:0000256" key="3">
    <source>
        <dbReference type="ARBA" id="ARBA00023274"/>
    </source>
</evidence>
<dbReference type="EnsemblMetazoa" id="G11808.1">
    <property type="protein sequence ID" value="G11808.1:cds"/>
    <property type="gene ID" value="G11808"/>
</dbReference>
<evidence type="ECO:0000313" key="10">
    <source>
        <dbReference type="EnsemblMetazoa" id="G11808.1:cds"/>
    </source>
</evidence>
<dbReference type="CDD" id="cd00349">
    <property type="entry name" value="Ribosomal_L11"/>
    <property type="match status" value="1"/>
</dbReference>
<organism evidence="10 11">
    <name type="scientific">Magallana gigas</name>
    <name type="common">Pacific oyster</name>
    <name type="synonym">Crassostrea gigas</name>
    <dbReference type="NCBI Taxonomy" id="29159"/>
    <lineage>
        <taxon>Eukaryota</taxon>
        <taxon>Metazoa</taxon>
        <taxon>Spiralia</taxon>
        <taxon>Lophotrochozoa</taxon>
        <taxon>Mollusca</taxon>
        <taxon>Bivalvia</taxon>
        <taxon>Autobranchia</taxon>
        <taxon>Pteriomorphia</taxon>
        <taxon>Ostreida</taxon>
        <taxon>Ostreoidea</taxon>
        <taxon>Ostreidae</taxon>
        <taxon>Magallana</taxon>
    </lineage>
</organism>
<evidence type="ECO:0000256" key="7">
    <source>
        <dbReference type="RuleBase" id="RU003978"/>
    </source>
</evidence>
<dbReference type="InterPro" id="IPR000911">
    <property type="entry name" value="Ribosomal_uL11"/>
</dbReference>
<dbReference type="InterPro" id="IPR020783">
    <property type="entry name" value="Ribosomal_uL11_C"/>
</dbReference>
<dbReference type="SMART" id="SM00649">
    <property type="entry name" value="RL11"/>
    <property type="match status" value="1"/>
</dbReference>
<sequence>MATKGKIAGKLGKNVKKAGANKQEYAPYLKVIIPAGLAVAAPPLGPQLAQRGVQIAGFCKDYNAMTAEYKPKVPLIADLKINVDRTYSISLVSPPTSYFLKQAAGIKKAAMKPGQEVAGKLSLKHIYEIAKIKETSDNRFRGMSLECICKSLIGQCHNIGIEVVRDLKPEDYGKFLKEREEIVKEQEAALEAKRQAKLLRQ</sequence>
<keyword evidence="3 7" id="KW-0687">Ribonucleoprotein</keyword>
<comment type="similarity">
    <text evidence="1 7">Belongs to the universal ribosomal protein uL11 family.</text>
</comment>
<dbReference type="GO" id="GO:0070180">
    <property type="term" value="F:large ribosomal subunit rRNA binding"/>
    <property type="evidence" value="ECO:0007669"/>
    <property type="project" value="TreeGrafter"/>
</dbReference>
<reference evidence="10" key="1">
    <citation type="submission" date="2022-08" db="UniProtKB">
        <authorList>
            <consortium name="EnsemblMetazoa"/>
        </authorList>
    </citation>
    <scope>IDENTIFICATION</scope>
    <source>
        <strain evidence="10">05x7-T-G4-1.051#20</strain>
    </source>
</reference>
<evidence type="ECO:0000256" key="1">
    <source>
        <dbReference type="ARBA" id="ARBA00010537"/>
    </source>
</evidence>
<dbReference type="PANTHER" id="PTHR11661:SF1">
    <property type="entry name" value="LARGE RIBOSOMAL SUBUNIT PROTEIN UL11M"/>
    <property type="match status" value="1"/>
</dbReference>
<proteinExistence type="inferred from homology"/>
<accession>A0A8W8HZH6</accession>